<name>A0A1I7FVD1_9PROT</name>
<sequence>MYFCALADAVPDETSLCRFRNHLVVRAYKNKLLSAWQKLANKQTHQQKVLNIVEWCFGTAKRLSRIKYASYFSTIKIDTQIIYIGMNLKKPPRNFLLMIHQ</sequence>
<evidence type="ECO:0008006" key="3">
    <source>
        <dbReference type="Google" id="ProtNLM"/>
    </source>
</evidence>
<protein>
    <recommendedName>
        <fullName evidence="3">Transposase DDE domain-containing protein</fullName>
    </recommendedName>
</protein>
<dbReference type="AlphaFoldDB" id="A0A1I7FVD1"/>
<dbReference type="RefSeq" id="WP_074926878.1">
    <property type="nucleotide sequence ID" value="NZ_FPBL01000002.1"/>
</dbReference>
<gene>
    <name evidence="1" type="ORF">SAMN05216339_10225</name>
</gene>
<dbReference type="EMBL" id="FPBL01000002">
    <property type="protein sequence ID" value="SFU40174.1"/>
    <property type="molecule type" value="Genomic_DNA"/>
</dbReference>
<organism evidence="1 2">
    <name type="scientific">Nitrosomonas eutropha</name>
    <dbReference type="NCBI Taxonomy" id="916"/>
    <lineage>
        <taxon>Bacteria</taxon>
        <taxon>Pseudomonadati</taxon>
        <taxon>Pseudomonadota</taxon>
        <taxon>Betaproteobacteria</taxon>
        <taxon>Nitrosomonadales</taxon>
        <taxon>Nitrosomonadaceae</taxon>
        <taxon>Nitrosomonas</taxon>
    </lineage>
</organism>
<dbReference type="Proteomes" id="UP000183926">
    <property type="component" value="Unassembled WGS sequence"/>
</dbReference>
<evidence type="ECO:0000313" key="1">
    <source>
        <dbReference type="EMBL" id="SFU40174.1"/>
    </source>
</evidence>
<proteinExistence type="predicted"/>
<evidence type="ECO:0000313" key="2">
    <source>
        <dbReference type="Proteomes" id="UP000183926"/>
    </source>
</evidence>
<accession>A0A1I7FVD1</accession>
<reference evidence="1 2" key="1">
    <citation type="submission" date="2016-10" db="EMBL/GenBank/DDBJ databases">
        <authorList>
            <person name="de Groot N.N."/>
        </authorList>
    </citation>
    <scope>NUCLEOTIDE SEQUENCE [LARGE SCALE GENOMIC DNA]</scope>
    <source>
        <strain evidence="1 2">Nm24</strain>
    </source>
</reference>